<accession>A0A385JNB5</accession>
<sequence>MINPLSNRKVAFIMSVYKNDKISFLKESLDSILIQTHNNWILRIKIDGPVKPSIIELIEQYKNDNPSYDIKFFYRNENKGLAKSLNELIDYIIKYDNDVTYIARMDADDINFSDRLEKQVLFLEENKTVDLIGSSCQEFGTNFSIIKKMETEHNKLVDNIFKKCPFVHPSVIFRKSIFLNGFRYPIDTVLSEDLAFWFLLIENGYKFSNIEKPLIHYRTSDDMLKRRKGLKKAFNEIKIKTFYMKKLKMTNMRNIIFIFSYFLIRISPTFFVRYLYRYLR</sequence>
<keyword evidence="4" id="KW-0812">Transmembrane</keyword>
<evidence type="ECO:0000256" key="3">
    <source>
        <dbReference type="ARBA" id="ARBA00022679"/>
    </source>
</evidence>
<dbReference type="InterPro" id="IPR029044">
    <property type="entry name" value="Nucleotide-diphossugar_trans"/>
</dbReference>
<evidence type="ECO:0000259" key="5">
    <source>
        <dbReference type="Pfam" id="PF00535"/>
    </source>
</evidence>
<dbReference type="EMBL" id="KY710720">
    <property type="protein sequence ID" value="AXY99842.1"/>
    <property type="molecule type" value="Genomic_DNA"/>
</dbReference>
<dbReference type="Pfam" id="PF00535">
    <property type="entry name" value="Glycos_transf_2"/>
    <property type="match status" value="1"/>
</dbReference>
<dbReference type="GO" id="GO:0016757">
    <property type="term" value="F:glycosyltransferase activity"/>
    <property type="evidence" value="ECO:0007669"/>
    <property type="project" value="UniProtKB-KW"/>
</dbReference>
<protein>
    <submittedName>
        <fullName evidence="6">Gt1</fullName>
    </submittedName>
</protein>
<dbReference type="SUPFAM" id="SSF53448">
    <property type="entry name" value="Nucleotide-diphospho-sugar transferases"/>
    <property type="match status" value="1"/>
</dbReference>
<keyword evidence="2" id="KW-0328">Glycosyltransferase</keyword>
<evidence type="ECO:0000256" key="2">
    <source>
        <dbReference type="ARBA" id="ARBA00022676"/>
    </source>
</evidence>
<reference evidence="6" key="1">
    <citation type="journal article" date="2017" name="PLoS ONE">
        <title>Genetic diversity of the O antigens of Proteus species and the development of a suspension array for molecular serotyping.</title>
        <authorList>
            <person name="Yu X."/>
            <person name="Torzewska A."/>
            <person name="Zhang X."/>
            <person name="Yin Z."/>
            <person name="Drzewiecka D."/>
            <person name="Cao H."/>
            <person name="Liu B."/>
            <person name="Knirel Y.A."/>
            <person name="Rozalski A."/>
            <person name="Wang L."/>
        </authorList>
    </citation>
    <scope>NUCLEOTIDE SEQUENCE</scope>
    <source>
        <strain evidence="6">ATCC 49990</strain>
    </source>
</reference>
<dbReference type="Gene3D" id="3.90.550.10">
    <property type="entry name" value="Spore Coat Polysaccharide Biosynthesis Protein SpsA, Chain A"/>
    <property type="match status" value="1"/>
</dbReference>
<dbReference type="AlphaFoldDB" id="A0A385JNB5"/>
<dbReference type="PANTHER" id="PTHR43685">
    <property type="entry name" value="GLYCOSYLTRANSFERASE"/>
    <property type="match status" value="1"/>
</dbReference>
<proteinExistence type="inferred from homology"/>
<keyword evidence="4" id="KW-0472">Membrane</keyword>
<dbReference type="InterPro" id="IPR050834">
    <property type="entry name" value="Glycosyltransf_2"/>
</dbReference>
<evidence type="ECO:0000313" key="6">
    <source>
        <dbReference type="EMBL" id="AXY99842.1"/>
    </source>
</evidence>
<name>A0A385JNB5_PROVU</name>
<keyword evidence="4" id="KW-1133">Transmembrane helix</keyword>
<feature type="transmembrane region" description="Helical" evidence="4">
    <location>
        <begin position="255"/>
        <end position="276"/>
    </location>
</feature>
<dbReference type="InterPro" id="IPR001173">
    <property type="entry name" value="Glyco_trans_2-like"/>
</dbReference>
<feature type="domain" description="Glycosyltransferase 2-like" evidence="5">
    <location>
        <begin position="13"/>
        <end position="170"/>
    </location>
</feature>
<evidence type="ECO:0000256" key="1">
    <source>
        <dbReference type="ARBA" id="ARBA00006739"/>
    </source>
</evidence>
<evidence type="ECO:0000256" key="4">
    <source>
        <dbReference type="SAM" id="Phobius"/>
    </source>
</evidence>
<dbReference type="PANTHER" id="PTHR43685:SF5">
    <property type="entry name" value="GLYCOSYLTRANSFERASE EPSE-RELATED"/>
    <property type="match status" value="1"/>
</dbReference>
<organism evidence="6">
    <name type="scientific">Proteus vulgaris</name>
    <dbReference type="NCBI Taxonomy" id="585"/>
    <lineage>
        <taxon>Bacteria</taxon>
        <taxon>Pseudomonadati</taxon>
        <taxon>Pseudomonadota</taxon>
        <taxon>Gammaproteobacteria</taxon>
        <taxon>Enterobacterales</taxon>
        <taxon>Morganellaceae</taxon>
        <taxon>Proteus</taxon>
    </lineage>
</organism>
<comment type="similarity">
    <text evidence="1">Belongs to the glycosyltransferase 2 family.</text>
</comment>
<keyword evidence="3" id="KW-0808">Transferase</keyword>